<dbReference type="AlphaFoldDB" id="A0A6A0A9I4"/>
<keyword evidence="4" id="KW-1185">Reference proteome</keyword>
<protein>
    <submittedName>
        <fullName evidence="3">Uncharacterized protein</fullName>
    </submittedName>
</protein>
<evidence type="ECO:0000256" key="1">
    <source>
        <dbReference type="SAM" id="MobiDB-lite"/>
    </source>
</evidence>
<organism evidence="3 4">
    <name type="scientific">Haematococcus lacustris</name>
    <name type="common">Green alga</name>
    <name type="synonym">Haematococcus pluvialis</name>
    <dbReference type="NCBI Taxonomy" id="44745"/>
    <lineage>
        <taxon>Eukaryota</taxon>
        <taxon>Viridiplantae</taxon>
        <taxon>Chlorophyta</taxon>
        <taxon>core chlorophytes</taxon>
        <taxon>Chlorophyceae</taxon>
        <taxon>CS clade</taxon>
        <taxon>Chlamydomonadales</taxon>
        <taxon>Haematococcaceae</taxon>
        <taxon>Haematococcus</taxon>
    </lineage>
</organism>
<proteinExistence type="predicted"/>
<comment type="caution">
    <text evidence="3">The sequence shown here is derived from an EMBL/GenBank/DDBJ whole genome shotgun (WGS) entry which is preliminary data.</text>
</comment>
<feature type="chain" id="PRO_5025438548" evidence="2">
    <location>
        <begin position="24"/>
        <end position="78"/>
    </location>
</feature>
<feature type="signal peptide" evidence="2">
    <location>
        <begin position="1"/>
        <end position="23"/>
    </location>
</feature>
<evidence type="ECO:0000256" key="2">
    <source>
        <dbReference type="SAM" id="SignalP"/>
    </source>
</evidence>
<dbReference type="EMBL" id="BLLF01004167">
    <property type="protein sequence ID" value="GFH29071.1"/>
    <property type="molecule type" value="Genomic_DNA"/>
</dbReference>
<name>A0A6A0A9I4_HAELA</name>
<sequence length="78" mass="8117">MSGSKAVLGFLVLVICTSGLASANVLHEAWSQLDVLAPSDTQDSHSAETAPKGHGSAAEEAMDLVQQAARDQRPDVKT</sequence>
<evidence type="ECO:0000313" key="3">
    <source>
        <dbReference type="EMBL" id="GFH29071.1"/>
    </source>
</evidence>
<keyword evidence="2" id="KW-0732">Signal</keyword>
<reference evidence="3 4" key="1">
    <citation type="submission" date="2020-02" db="EMBL/GenBank/DDBJ databases">
        <title>Draft genome sequence of Haematococcus lacustris strain NIES-144.</title>
        <authorList>
            <person name="Morimoto D."/>
            <person name="Nakagawa S."/>
            <person name="Yoshida T."/>
            <person name="Sawayama S."/>
        </authorList>
    </citation>
    <scope>NUCLEOTIDE SEQUENCE [LARGE SCALE GENOMIC DNA]</scope>
    <source>
        <strain evidence="3 4">NIES-144</strain>
    </source>
</reference>
<dbReference type="Proteomes" id="UP000485058">
    <property type="component" value="Unassembled WGS sequence"/>
</dbReference>
<feature type="region of interest" description="Disordered" evidence="1">
    <location>
        <begin position="38"/>
        <end position="78"/>
    </location>
</feature>
<gene>
    <name evidence="3" type="ORF">HaLaN_27666</name>
</gene>
<evidence type="ECO:0000313" key="4">
    <source>
        <dbReference type="Proteomes" id="UP000485058"/>
    </source>
</evidence>
<accession>A0A6A0A9I4</accession>